<evidence type="ECO:0000313" key="3">
    <source>
        <dbReference type="Proteomes" id="UP001524473"/>
    </source>
</evidence>
<dbReference type="RefSeq" id="WP_066866586.1">
    <property type="nucleotide sequence ID" value="NZ_CABKVV010000014.1"/>
</dbReference>
<dbReference type="Proteomes" id="UP001524473">
    <property type="component" value="Unassembled WGS sequence"/>
</dbReference>
<organism evidence="2 3">
    <name type="scientific">Neglectibacter timonensis</name>
    <dbReference type="NCBI Taxonomy" id="1776382"/>
    <lineage>
        <taxon>Bacteria</taxon>
        <taxon>Bacillati</taxon>
        <taxon>Bacillota</taxon>
        <taxon>Clostridia</taxon>
        <taxon>Eubacteriales</taxon>
        <taxon>Oscillospiraceae</taxon>
        <taxon>Neglectibacter</taxon>
    </lineage>
</organism>
<proteinExistence type="predicted"/>
<dbReference type="InterPro" id="IPR008875">
    <property type="entry name" value="TraX"/>
</dbReference>
<name>A0ABT1S0C0_9FIRM</name>
<comment type="caution">
    <text evidence="2">The sequence shown here is derived from an EMBL/GenBank/DDBJ whole genome shotgun (WGS) entry which is preliminary data.</text>
</comment>
<feature type="transmembrane region" description="Helical" evidence="1">
    <location>
        <begin position="209"/>
        <end position="230"/>
    </location>
</feature>
<evidence type="ECO:0000256" key="1">
    <source>
        <dbReference type="SAM" id="Phobius"/>
    </source>
</evidence>
<dbReference type="EMBL" id="JANFZH010000023">
    <property type="protein sequence ID" value="MCQ4840368.1"/>
    <property type="molecule type" value="Genomic_DNA"/>
</dbReference>
<accession>A0ABT1S0C0</accession>
<sequence length="231" mass="25783">MTSAALQWIAVLAMAVDHVGYLLFPEIPLLRAFGRISFPIFSFLLAEGFRHTSDRKKYALRLAVFAVLSELPYELFLYGPERLGTLFPMKNILFSLLLAFGALWCAERGGGFFFGAALLALGAELGGFSYGAYGVALPLCFYFCSRAFLGEEKNEDAGWKRGLLAAALLTACTVLYCAAHGSMFQIWAVFAAVPLFFYNGKRGRRMPRYFFYVFYPAHLLFLVLLNVLVLP</sequence>
<protein>
    <submittedName>
        <fullName evidence="2">Conjugal transfer protein TraX</fullName>
    </submittedName>
</protein>
<keyword evidence="1" id="KW-1133">Transmembrane helix</keyword>
<reference evidence="2 3" key="1">
    <citation type="submission" date="2022-06" db="EMBL/GenBank/DDBJ databases">
        <title>Isolation of gut microbiota from human fecal samples.</title>
        <authorList>
            <person name="Pamer E.G."/>
            <person name="Barat B."/>
            <person name="Waligurski E."/>
            <person name="Medina S."/>
            <person name="Paddock L."/>
            <person name="Mostad J."/>
        </authorList>
    </citation>
    <scope>NUCLEOTIDE SEQUENCE [LARGE SCALE GENOMIC DNA]</scope>
    <source>
        <strain evidence="2 3">DFI.9.73</strain>
    </source>
</reference>
<feature type="transmembrane region" description="Helical" evidence="1">
    <location>
        <begin position="58"/>
        <end position="79"/>
    </location>
</feature>
<dbReference type="Pfam" id="PF05857">
    <property type="entry name" value="TraX"/>
    <property type="match status" value="1"/>
</dbReference>
<keyword evidence="1" id="KW-0812">Transmembrane</keyword>
<gene>
    <name evidence="2" type="ORF">NE695_10650</name>
</gene>
<feature type="transmembrane region" description="Helical" evidence="1">
    <location>
        <begin position="164"/>
        <end position="197"/>
    </location>
</feature>
<keyword evidence="3" id="KW-1185">Reference proteome</keyword>
<evidence type="ECO:0000313" key="2">
    <source>
        <dbReference type="EMBL" id="MCQ4840368.1"/>
    </source>
</evidence>
<keyword evidence="1" id="KW-0472">Membrane</keyword>
<dbReference type="GeneID" id="90533466"/>
<feature type="transmembrane region" description="Helical" evidence="1">
    <location>
        <begin position="85"/>
        <end position="105"/>
    </location>
</feature>